<dbReference type="CDD" id="cd01556">
    <property type="entry name" value="EPSP_synthase"/>
    <property type="match status" value="1"/>
</dbReference>
<keyword evidence="4 7" id="KW-0808">Transferase</keyword>
<comment type="pathway">
    <text evidence="1 7">Metabolic intermediate biosynthesis; chorismate biosynthesis; chorismate from D-erythrose 4-phosphate and phosphoenolpyruvate: step 6/7.</text>
</comment>
<feature type="binding site" evidence="7">
    <location>
        <position position="21"/>
    </location>
    <ligand>
        <name>3-phosphoshikimate</name>
        <dbReference type="ChEBI" id="CHEBI:145989"/>
    </ligand>
</feature>
<feature type="binding site" evidence="7">
    <location>
        <position position="402"/>
    </location>
    <ligand>
        <name>phosphoenolpyruvate</name>
        <dbReference type="ChEBI" id="CHEBI:58702"/>
    </ligand>
</feature>
<protein>
    <recommendedName>
        <fullName evidence="7">3-phosphoshikimate 1-carboxyvinyltransferase</fullName>
        <ecNumber evidence="7">2.5.1.19</ecNumber>
    </recommendedName>
    <alternativeName>
        <fullName evidence="7">5-enolpyruvylshikimate-3-phosphate synthase</fullName>
        <shortName evidence="7">EPSP synthase</shortName>
        <shortName evidence="7">EPSPS</shortName>
    </alternativeName>
</protein>
<gene>
    <name evidence="7 9" type="primary">aroA</name>
    <name evidence="9" type="ORF">bsdE14_17410</name>
</gene>
<feature type="binding site" evidence="7">
    <location>
        <position position="163"/>
    </location>
    <ligand>
        <name>phosphoenolpyruvate</name>
        <dbReference type="ChEBI" id="CHEBI:58702"/>
    </ligand>
</feature>
<sequence length="424" mass="46178">MNFMKIYPSTLQGKINIPASKSLCHRAIIAAGLANGRSVIDNVSFSDDIIASCNGMKALGADILIEKASATINGTKFLNSVESIIDCKESGSTLRFLIPIALLTSNEITFTGKGRLGSRPLTPYYSIFNEQNIKYSSNTGLPLTIKGTLKPGEYKLPGNISSQFITGLMFALPLLEGDSKITITTALESKGYIDLTLSLLKKYSINIENRNYSEFYIKGNQSYKACDYRVEGDFSQAAFWLVGGVLGGEVQCEDINIDSLQGDKVILDIIKNMGGNIAIKKNKITAINSKTRGITIDASNCPDLVPILSVLAAVSSGTTRIINAQRLRIKESDRLKAMTMELSKLGADIAETSDGLIIHGKHNLKGGIVNSWNDHRIAMALAIASIKCTEPLILENFDVIKKSYPEFYKDFITLGGNVYEWSMG</sequence>
<dbReference type="Proteomes" id="UP001208567">
    <property type="component" value="Unassembled WGS sequence"/>
</dbReference>
<feature type="binding site" evidence="7">
    <location>
        <position position="162"/>
    </location>
    <ligand>
        <name>3-phosphoshikimate</name>
        <dbReference type="ChEBI" id="CHEBI:145989"/>
    </ligand>
</feature>
<evidence type="ECO:0000256" key="6">
    <source>
        <dbReference type="ARBA" id="ARBA00044633"/>
    </source>
</evidence>
<feature type="binding site" evidence="7">
    <location>
        <position position="26"/>
    </location>
    <ligand>
        <name>3-phosphoshikimate</name>
        <dbReference type="ChEBI" id="CHEBI:145989"/>
    </ligand>
</feature>
<feature type="binding site" evidence="7">
    <location>
        <position position="303"/>
    </location>
    <ligand>
        <name>3-phosphoshikimate</name>
        <dbReference type="ChEBI" id="CHEBI:145989"/>
    </ligand>
</feature>
<dbReference type="InterPro" id="IPR023193">
    <property type="entry name" value="EPSP_synthase_CS"/>
</dbReference>
<comment type="caution">
    <text evidence="9">The sequence shown here is derived from an EMBL/GenBank/DDBJ whole genome shotgun (WGS) entry which is preliminary data.</text>
</comment>
<evidence type="ECO:0000259" key="8">
    <source>
        <dbReference type="Pfam" id="PF00275"/>
    </source>
</evidence>
<feature type="binding site" evidence="7">
    <location>
        <position position="163"/>
    </location>
    <ligand>
        <name>3-phosphoshikimate</name>
        <dbReference type="ChEBI" id="CHEBI:145989"/>
    </ligand>
</feature>
<feature type="binding site" evidence="7">
    <location>
        <position position="334"/>
    </location>
    <ligand>
        <name>phosphoenolpyruvate</name>
        <dbReference type="ChEBI" id="CHEBI:58702"/>
    </ligand>
</feature>
<reference evidence="9 10" key="1">
    <citation type="journal article" date="2024" name="Int. J. Syst. Evol. Microbiol.">
        <title>Clostridium omnivorum sp. nov., isolated from anoxic soil under the treatment of reductive soil disinfestation.</title>
        <authorList>
            <person name="Ueki A."/>
            <person name="Tonouchi A."/>
            <person name="Kaku N."/>
            <person name="Honma S."/>
            <person name="Ueki K."/>
        </authorList>
    </citation>
    <scope>NUCLEOTIDE SEQUENCE [LARGE SCALE GENOMIC DNA]</scope>
    <source>
        <strain evidence="9 10">E14</strain>
    </source>
</reference>
<dbReference type="PANTHER" id="PTHR21090:SF5">
    <property type="entry name" value="PENTAFUNCTIONAL AROM POLYPEPTIDE"/>
    <property type="match status" value="1"/>
</dbReference>
<evidence type="ECO:0000256" key="2">
    <source>
        <dbReference type="ARBA" id="ARBA00009948"/>
    </source>
</evidence>
<dbReference type="HAMAP" id="MF_00210">
    <property type="entry name" value="EPSP_synth"/>
    <property type="match status" value="1"/>
</dbReference>
<evidence type="ECO:0000256" key="1">
    <source>
        <dbReference type="ARBA" id="ARBA00004811"/>
    </source>
</evidence>
<dbReference type="Pfam" id="PF00275">
    <property type="entry name" value="EPSP_synthase"/>
    <property type="match status" value="1"/>
</dbReference>
<comment type="subunit">
    <text evidence="7">Monomer.</text>
</comment>
<evidence type="ECO:0000256" key="4">
    <source>
        <dbReference type="ARBA" id="ARBA00022679"/>
    </source>
</evidence>
<dbReference type="InterPro" id="IPR036968">
    <property type="entry name" value="Enolpyruvate_Tfrase_sf"/>
</dbReference>
<feature type="binding site" evidence="7">
    <location>
        <position position="91"/>
    </location>
    <ligand>
        <name>phosphoenolpyruvate</name>
        <dbReference type="ChEBI" id="CHEBI:58702"/>
    </ligand>
</feature>
<keyword evidence="10" id="KW-1185">Reference proteome</keyword>
<comment type="subcellular location">
    <subcellularLocation>
        <location evidence="7">Cytoplasm</location>
    </subcellularLocation>
</comment>
<evidence type="ECO:0000256" key="3">
    <source>
        <dbReference type="ARBA" id="ARBA00022605"/>
    </source>
</evidence>
<dbReference type="EMBL" id="BRXR01000001">
    <property type="protein sequence ID" value="GLC30331.1"/>
    <property type="molecule type" value="Genomic_DNA"/>
</dbReference>
<dbReference type="SUPFAM" id="SSF55205">
    <property type="entry name" value="EPT/RTPC-like"/>
    <property type="match status" value="1"/>
</dbReference>
<keyword evidence="5 7" id="KW-0057">Aromatic amino acid biosynthesis</keyword>
<dbReference type="PIRSF" id="PIRSF000505">
    <property type="entry name" value="EPSPS"/>
    <property type="match status" value="1"/>
</dbReference>
<dbReference type="InterPro" id="IPR001986">
    <property type="entry name" value="Enolpyruvate_Tfrase_dom"/>
</dbReference>
<proteinExistence type="inferred from homology"/>
<comment type="caution">
    <text evidence="7">Lacks conserved residue(s) required for the propagation of feature annotation.</text>
</comment>
<dbReference type="Gene3D" id="3.65.10.10">
    <property type="entry name" value="Enolpyruvate transferase domain"/>
    <property type="match status" value="2"/>
</dbReference>
<evidence type="ECO:0000256" key="5">
    <source>
        <dbReference type="ARBA" id="ARBA00023141"/>
    </source>
</evidence>
<evidence type="ECO:0000256" key="7">
    <source>
        <dbReference type="HAMAP-Rule" id="MF_00210"/>
    </source>
</evidence>
<dbReference type="NCBIfam" id="TIGR01356">
    <property type="entry name" value="aroA"/>
    <property type="match status" value="1"/>
</dbReference>
<dbReference type="PROSITE" id="PS00885">
    <property type="entry name" value="EPSP_SYNTHASE_2"/>
    <property type="match status" value="1"/>
</dbReference>
<dbReference type="PANTHER" id="PTHR21090">
    <property type="entry name" value="AROM/DEHYDROQUINATE SYNTHASE"/>
    <property type="match status" value="1"/>
</dbReference>
<feature type="binding site" evidence="7">
    <location>
        <position position="330"/>
    </location>
    <ligand>
        <name>3-phosphoshikimate</name>
        <dbReference type="ChEBI" id="CHEBI:145989"/>
    </ligand>
</feature>
<comment type="similarity">
    <text evidence="2 7">Belongs to the EPSP synthase family.</text>
</comment>
<feature type="binding site" evidence="7">
    <location>
        <position position="22"/>
    </location>
    <ligand>
        <name>3-phosphoshikimate</name>
        <dbReference type="ChEBI" id="CHEBI:145989"/>
    </ligand>
</feature>
<evidence type="ECO:0000313" key="9">
    <source>
        <dbReference type="EMBL" id="GLC30331.1"/>
    </source>
</evidence>
<dbReference type="EC" id="2.5.1.19" evidence="7"/>
<dbReference type="InterPro" id="IPR013792">
    <property type="entry name" value="RNA3'P_cycl/enolpyr_Trfase_a/b"/>
</dbReference>
<comment type="catalytic activity">
    <reaction evidence="6">
        <text>3-phosphoshikimate + phosphoenolpyruvate = 5-O-(1-carboxyvinyl)-3-phosphoshikimate + phosphate</text>
        <dbReference type="Rhea" id="RHEA:21256"/>
        <dbReference type="ChEBI" id="CHEBI:43474"/>
        <dbReference type="ChEBI" id="CHEBI:57701"/>
        <dbReference type="ChEBI" id="CHEBI:58702"/>
        <dbReference type="ChEBI" id="CHEBI:145989"/>
        <dbReference type="EC" id="2.5.1.19"/>
    </reaction>
    <physiologicalReaction direction="left-to-right" evidence="6">
        <dbReference type="Rhea" id="RHEA:21257"/>
    </physiologicalReaction>
</comment>
<feature type="binding site" evidence="7">
    <location>
        <position position="189"/>
    </location>
    <ligand>
        <name>3-phosphoshikimate</name>
        <dbReference type="ChEBI" id="CHEBI:145989"/>
    </ligand>
</feature>
<feature type="binding site" evidence="7">
    <location>
        <position position="376"/>
    </location>
    <ligand>
        <name>phosphoenolpyruvate</name>
        <dbReference type="ChEBI" id="CHEBI:58702"/>
    </ligand>
</feature>
<name>A0ABQ5N590_9CLOT</name>
<keyword evidence="3 7" id="KW-0028">Amino-acid biosynthesis</keyword>
<feature type="binding site" evidence="7">
    <location>
        <position position="119"/>
    </location>
    <ligand>
        <name>phosphoenolpyruvate</name>
        <dbReference type="ChEBI" id="CHEBI:58702"/>
    </ligand>
</feature>
<accession>A0ABQ5N590</accession>
<comment type="function">
    <text evidence="7">Catalyzes the transfer of the enolpyruvyl moiety of phosphoenolpyruvate (PEP) to the 5-hydroxyl of shikimate-3-phosphate (S3P) to produce enolpyruvyl shikimate-3-phosphate and inorganic phosphate.</text>
</comment>
<feature type="active site" description="Proton acceptor" evidence="7">
    <location>
        <position position="303"/>
    </location>
</feature>
<evidence type="ECO:0000313" key="10">
    <source>
        <dbReference type="Proteomes" id="UP001208567"/>
    </source>
</evidence>
<feature type="binding site" evidence="7">
    <location>
        <position position="161"/>
    </location>
    <ligand>
        <name>3-phosphoshikimate</name>
        <dbReference type="ChEBI" id="CHEBI:145989"/>
    </ligand>
</feature>
<feature type="binding site" evidence="7">
    <location>
        <position position="21"/>
    </location>
    <ligand>
        <name>phosphoenolpyruvate</name>
        <dbReference type="ChEBI" id="CHEBI:58702"/>
    </ligand>
</feature>
<dbReference type="InterPro" id="IPR006264">
    <property type="entry name" value="EPSP_synthase"/>
</dbReference>
<dbReference type="RefSeq" id="WP_264849593.1">
    <property type="nucleotide sequence ID" value="NZ_BRXR01000001.1"/>
</dbReference>
<feature type="domain" description="Enolpyruvate transferase" evidence="8">
    <location>
        <begin position="8"/>
        <end position="409"/>
    </location>
</feature>
<keyword evidence="7" id="KW-0963">Cytoplasm</keyword>
<organism evidence="9 10">
    <name type="scientific">Clostridium omnivorum</name>
    <dbReference type="NCBI Taxonomy" id="1604902"/>
    <lineage>
        <taxon>Bacteria</taxon>
        <taxon>Bacillati</taxon>
        <taxon>Bacillota</taxon>
        <taxon>Clostridia</taxon>
        <taxon>Eubacteriales</taxon>
        <taxon>Clostridiaceae</taxon>
        <taxon>Clostridium</taxon>
    </lineage>
</organism>